<evidence type="ECO:0000256" key="1">
    <source>
        <dbReference type="SAM" id="MobiDB-lite"/>
    </source>
</evidence>
<organism evidence="2 3">
    <name type="scientific">Nonomuraea composti</name>
    <dbReference type="NCBI Taxonomy" id="2720023"/>
    <lineage>
        <taxon>Bacteria</taxon>
        <taxon>Bacillati</taxon>
        <taxon>Actinomycetota</taxon>
        <taxon>Actinomycetes</taxon>
        <taxon>Streptosporangiales</taxon>
        <taxon>Streptosporangiaceae</taxon>
        <taxon>Nonomuraea</taxon>
    </lineage>
</organism>
<dbReference type="RefSeq" id="WP_168018659.1">
    <property type="nucleotide sequence ID" value="NZ_JAATEP010000059.1"/>
</dbReference>
<protein>
    <submittedName>
        <fullName evidence="2">Uncharacterized protein</fullName>
    </submittedName>
</protein>
<feature type="region of interest" description="Disordered" evidence="1">
    <location>
        <begin position="1"/>
        <end position="157"/>
    </location>
</feature>
<gene>
    <name evidence="2" type="ORF">HCN51_48055</name>
</gene>
<feature type="region of interest" description="Disordered" evidence="1">
    <location>
        <begin position="228"/>
        <end position="253"/>
    </location>
</feature>
<name>A0ABX1BJH6_9ACTN</name>
<evidence type="ECO:0000313" key="3">
    <source>
        <dbReference type="Proteomes" id="UP000696294"/>
    </source>
</evidence>
<feature type="compositionally biased region" description="Low complexity" evidence="1">
    <location>
        <begin position="106"/>
        <end position="143"/>
    </location>
</feature>
<comment type="caution">
    <text evidence="2">The sequence shown here is derived from an EMBL/GenBank/DDBJ whole genome shotgun (WGS) entry which is preliminary data.</text>
</comment>
<keyword evidence="3" id="KW-1185">Reference proteome</keyword>
<feature type="compositionally biased region" description="Basic and acidic residues" evidence="1">
    <location>
        <begin position="61"/>
        <end position="100"/>
    </location>
</feature>
<feature type="compositionally biased region" description="Basic and acidic residues" evidence="1">
    <location>
        <begin position="35"/>
        <end position="45"/>
    </location>
</feature>
<dbReference type="Proteomes" id="UP000696294">
    <property type="component" value="Unassembled WGS sequence"/>
</dbReference>
<evidence type="ECO:0000313" key="2">
    <source>
        <dbReference type="EMBL" id="NJP97097.1"/>
    </source>
</evidence>
<accession>A0ABX1BJH6</accession>
<feature type="compositionally biased region" description="Polar residues" evidence="1">
    <location>
        <begin position="1"/>
        <end position="10"/>
    </location>
</feature>
<sequence length="473" mass="51471">METQLSQSPHAKSVKPLEHRKQSCKPAAESADETVDTRSPSHADQIKAAFLPKHAPAPRVKPREPEKAACEAVSSKKPDHDIKPFARHDHSPPPHEKYLEAGESQSEPSDPAHEAPAAESAPAKAVSQPDQRPAARPSARSSANEAKTADDMADTPFPSFADRIAALEKAAESPAPEKVPKLLREAERLTDDIWRQGEFAWSEPDTLAELLHRVQEVRKGLEIPATASDGRATELTAGATSPTGMTVERARQPGKVEISHSAAVVVGDNNRQTNDHHVQAAQLKVSLDKLLVETPAQRRALANLIKNPDSPSAAHAVCKLLPAPLEQGKVITLKPGPKPATLSGHVGERGEVVVRKSKGVVLGHGTVQRNHFHYRIEQPEALIAHALREKKMLVCELASVLELPRGDAARRKVEKKLERFSGESLRQIHFVDLHGGRGRVHAVSHGHGVMLGSGNIRKDKVHLPRSPRVTLRW</sequence>
<reference evidence="2 3" key="1">
    <citation type="submission" date="2020-03" db="EMBL/GenBank/DDBJ databases">
        <title>WGS of actinomycetes isolated from Thailand.</title>
        <authorList>
            <person name="Thawai C."/>
        </authorList>
    </citation>
    <scope>NUCLEOTIDE SEQUENCE [LARGE SCALE GENOMIC DNA]</scope>
    <source>
        <strain evidence="2 3">FMUSA5-5</strain>
    </source>
</reference>
<proteinExistence type="predicted"/>
<dbReference type="EMBL" id="JAATEP010000059">
    <property type="protein sequence ID" value="NJP97097.1"/>
    <property type="molecule type" value="Genomic_DNA"/>
</dbReference>